<dbReference type="SUPFAM" id="SSF48029">
    <property type="entry name" value="FliG"/>
    <property type="match status" value="1"/>
</dbReference>
<sequence>MQDESPVSHALLAAPSAIGTGSNGIGFAPRLVPRPTTPLEKVAIIVRLLLSEGIPLPLADLPEQHQTRLAEQMARMGLVDRATLTATIEEFLAALDATGLTFPDGLAGALALVDGHISPDAASRLRRMAAGQTRADPWDRIASLPPEDLLPLLADEAPETAAVALSRLPVPRAADLLAKMPGDRARRVALAMSRTAATAPETLRRIGLSLVAQLDARPPRAFQNGPVARMGAILNVSPTLTREDVLAGLDEGDATFAEQVRKAIFTFAHIPARVAPRDLPRILRATDPAQITTAFAAATADPALAPVVEAILAALSPRMVQQMRDDMAARGKVNPKDADAAYTALVTAIRQLEAAGELTLKQEEDEG</sequence>
<evidence type="ECO:0000256" key="10">
    <source>
        <dbReference type="ARBA" id="ARBA00025598"/>
    </source>
</evidence>
<dbReference type="PRINTS" id="PR00954">
    <property type="entry name" value="FLGMOTORFLIG"/>
</dbReference>
<dbReference type="Pfam" id="PF01706">
    <property type="entry name" value="FliG_C"/>
    <property type="match status" value="1"/>
</dbReference>
<comment type="similarity">
    <text evidence="3">Belongs to the FliG family.</text>
</comment>
<evidence type="ECO:0000256" key="5">
    <source>
        <dbReference type="ARBA" id="ARBA00022475"/>
    </source>
</evidence>
<dbReference type="Proteomes" id="UP001230978">
    <property type="component" value="Chromosome"/>
</dbReference>
<organism evidence="14 15">
    <name type="scientific">Fuscovulum ytuae</name>
    <dbReference type="NCBI Taxonomy" id="3042299"/>
    <lineage>
        <taxon>Bacteria</taxon>
        <taxon>Pseudomonadati</taxon>
        <taxon>Pseudomonadota</taxon>
        <taxon>Alphaproteobacteria</taxon>
        <taxon>Rhodobacterales</taxon>
        <taxon>Paracoccaceae</taxon>
        <taxon>Fuscovulum</taxon>
    </lineage>
</organism>
<gene>
    <name evidence="14" type="ORF">QF092_04680</name>
</gene>
<keyword evidence="5" id="KW-1003">Cell membrane</keyword>
<feature type="domain" description="Flagellar motor switch protein FliG N-terminal" evidence="13">
    <location>
        <begin position="37"/>
        <end position="138"/>
    </location>
</feature>
<evidence type="ECO:0000256" key="2">
    <source>
        <dbReference type="ARBA" id="ARBA00004413"/>
    </source>
</evidence>
<dbReference type="Pfam" id="PF14841">
    <property type="entry name" value="FliG_M"/>
    <property type="match status" value="1"/>
</dbReference>
<evidence type="ECO:0000256" key="6">
    <source>
        <dbReference type="ARBA" id="ARBA00022500"/>
    </source>
</evidence>
<name>A0ABY8Q8A9_9RHOB</name>
<dbReference type="InterPro" id="IPR023087">
    <property type="entry name" value="Flg_Motor_Flig_C"/>
</dbReference>
<protein>
    <recommendedName>
        <fullName evidence="4">Flagellar motor switch protein FliG</fullName>
    </recommendedName>
</protein>
<keyword evidence="9" id="KW-0975">Bacterial flagellum</keyword>
<dbReference type="Gene3D" id="1.10.220.30">
    <property type="match status" value="3"/>
</dbReference>
<evidence type="ECO:0000256" key="7">
    <source>
        <dbReference type="ARBA" id="ARBA00022779"/>
    </source>
</evidence>
<dbReference type="Pfam" id="PF14842">
    <property type="entry name" value="FliG_N"/>
    <property type="match status" value="1"/>
</dbReference>
<evidence type="ECO:0000259" key="13">
    <source>
        <dbReference type="Pfam" id="PF14842"/>
    </source>
</evidence>
<evidence type="ECO:0000256" key="1">
    <source>
        <dbReference type="ARBA" id="ARBA00004117"/>
    </source>
</evidence>
<dbReference type="InterPro" id="IPR028263">
    <property type="entry name" value="FliG_N"/>
</dbReference>
<evidence type="ECO:0000256" key="4">
    <source>
        <dbReference type="ARBA" id="ARBA00021870"/>
    </source>
</evidence>
<comment type="subcellular location">
    <subcellularLocation>
        <location evidence="1">Bacterial flagellum basal body</location>
    </subcellularLocation>
    <subcellularLocation>
        <location evidence="2">Cell membrane</location>
        <topology evidence="2">Peripheral membrane protein</topology>
        <orientation evidence="2">Cytoplasmic side</orientation>
    </subcellularLocation>
</comment>
<comment type="function">
    <text evidence="10">FliG is one of three proteins (FliG, FliN, FliM) that forms the rotor-mounted switch complex (C ring), located at the base of the basal body. This complex interacts with the CheY and CheZ chemotaxis proteins, in addition to contacting components of the motor that determine the direction of flagellar rotation.</text>
</comment>
<keyword evidence="15" id="KW-1185">Reference proteome</keyword>
<keyword evidence="6" id="KW-0145">Chemotaxis</keyword>
<accession>A0ABY8Q8A9</accession>
<evidence type="ECO:0000313" key="15">
    <source>
        <dbReference type="Proteomes" id="UP001230978"/>
    </source>
</evidence>
<evidence type="ECO:0000313" key="14">
    <source>
        <dbReference type="EMBL" id="WGV17105.1"/>
    </source>
</evidence>
<feature type="domain" description="Flagellar motor switch protein FliG C-terminal" evidence="11">
    <location>
        <begin position="248"/>
        <end position="360"/>
    </location>
</feature>
<dbReference type="InterPro" id="IPR000090">
    <property type="entry name" value="Flg_Motor_Flig"/>
</dbReference>
<dbReference type="InterPro" id="IPR011002">
    <property type="entry name" value="FliG_a-hlx"/>
</dbReference>
<dbReference type="PANTHER" id="PTHR30534">
    <property type="entry name" value="FLAGELLAR MOTOR SWITCH PROTEIN FLIG"/>
    <property type="match status" value="1"/>
</dbReference>
<evidence type="ECO:0000256" key="3">
    <source>
        <dbReference type="ARBA" id="ARBA00010299"/>
    </source>
</evidence>
<proteinExistence type="inferred from homology"/>
<evidence type="ECO:0000256" key="8">
    <source>
        <dbReference type="ARBA" id="ARBA00023136"/>
    </source>
</evidence>
<keyword evidence="7" id="KW-0283">Flagellar rotation</keyword>
<evidence type="ECO:0000259" key="12">
    <source>
        <dbReference type="Pfam" id="PF14841"/>
    </source>
</evidence>
<evidence type="ECO:0000256" key="9">
    <source>
        <dbReference type="ARBA" id="ARBA00023143"/>
    </source>
</evidence>
<feature type="domain" description="Flagellar motor switch protein FliG middle" evidence="12">
    <location>
        <begin position="146"/>
        <end position="216"/>
    </location>
</feature>
<dbReference type="PANTHER" id="PTHR30534:SF0">
    <property type="entry name" value="FLAGELLAR MOTOR SWITCH PROTEIN FLIG"/>
    <property type="match status" value="1"/>
</dbReference>
<keyword evidence="8" id="KW-0472">Membrane</keyword>
<dbReference type="EMBL" id="CP124535">
    <property type="protein sequence ID" value="WGV17105.1"/>
    <property type="molecule type" value="Genomic_DNA"/>
</dbReference>
<evidence type="ECO:0000259" key="11">
    <source>
        <dbReference type="Pfam" id="PF01706"/>
    </source>
</evidence>
<dbReference type="RefSeq" id="WP_281468085.1">
    <property type="nucleotide sequence ID" value="NZ_CP124535.1"/>
</dbReference>
<dbReference type="InterPro" id="IPR032779">
    <property type="entry name" value="FliG_M"/>
</dbReference>
<reference evidence="14 15" key="1">
    <citation type="submission" date="2023-04" db="EMBL/GenBank/DDBJ databases">
        <title>YMD61, complete Genome.</title>
        <authorList>
            <person name="Zhang J."/>
        </authorList>
    </citation>
    <scope>NUCLEOTIDE SEQUENCE [LARGE SCALE GENOMIC DNA]</scope>
    <source>
        <strain evidence="14 15">YMD61</strain>
    </source>
</reference>